<proteinExistence type="predicted"/>
<dbReference type="Proteomes" id="UP001219934">
    <property type="component" value="Unassembled WGS sequence"/>
</dbReference>
<gene>
    <name evidence="2" type="ORF">JOQ06_022755</name>
</gene>
<organism evidence="2 3">
    <name type="scientific">Pogonophryne albipinna</name>
    <dbReference type="NCBI Taxonomy" id="1090488"/>
    <lineage>
        <taxon>Eukaryota</taxon>
        <taxon>Metazoa</taxon>
        <taxon>Chordata</taxon>
        <taxon>Craniata</taxon>
        <taxon>Vertebrata</taxon>
        <taxon>Euteleostomi</taxon>
        <taxon>Actinopterygii</taxon>
        <taxon>Neopterygii</taxon>
        <taxon>Teleostei</taxon>
        <taxon>Neoteleostei</taxon>
        <taxon>Acanthomorphata</taxon>
        <taxon>Eupercaria</taxon>
        <taxon>Perciformes</taxon>
        <taxon>Notothenioidei</taxon>
        <taxon>Pogonophryne</taxon>
    </lineage>
</organism>
<accession>A0AAD6F6W3</accession>
<evidence type="ECO:0000313" key="2">
    <source>
        <dbReference type="EMBL" id="KAJ4922768.1"/>
    </source>
</evidence>
<evidence type="ECO:0000256" key="1">
    <source>
        <dbReference type="SAM" id="MobiDB-lite"/>
    </source>
</evidence>
<reference evidence="2" key="1">
    <citation type="submission" date="2022-11" db="EMBL/GenBank/DDBJ databases">
        <title>Chromosome-level genome of Pogonophryne albipinna.</title>
        <authorList>
            <person name="Jo E."/>
        </authorList>
    </citation>
    <scope>NUCLEOTIDE SEQUENCE</scope>
    <source>
        <strain evidence="2">SGF0006</strain>
        <tissue evidence="2">Muscle</tissue>
    </source>
</reference>
<dbReference type="AlphaFoldDB" id="A0AAD6F6W3"/>
<protein>
    <submittedName>
        <fullName evidence="2">Uncharacterized protein</fullName>
    </submittedName>
</protein>
<dbReference type="EMBL" id="JAPTMU010000058">
    <property type="protein sequence ID" value="KAJ4922768.1"/>
    <property type="molecule type" value="Genomic_DNA"/>
</dbReference>
<feature type="region of interest" description="Disordered" evidence="1">
    <location>
        <begin position="19"/>
        <end position="46"/>
    </location>
</feature>
<feature type="compositionally biased region" description="Polar residues" evidence="1">
    <location>
        <begin position="19"/>
        <end position="29"/>
    </location>
</feature>
<name>A0AAD6F6W3_9TELE</name>
<evidence type="ECO:0000313" key="3">
    <source>
        <dbReference type="Proteomes" id="UP001219934"/>
    </source>
</evidence>
<comment type="caution">
    <text evidence="2">The sequence shown here is derived from an EMBL/GenBank/DDBJ whole genome shotgun (WGS) entry which is preliminary data.</text>
</comment>
<keyword evidence="3" id="KW-1185">Reference proteome</keyword>
<sequence length="106" mass="12232">MHEKQQHGCFKLNIRGTTEGHSYKNTQDTNCERQEKPSVDAALHPSDNKKADSFVWLEVNSWEQMMLARLIYVATATVVTRFCYDKDKQMKGEGGRERRKAGRGVR</sequence>